<dbReference type="GO" id="GO:0015920">
    <property type="term" value="P:lipopolysaccharide transport"/>
    <property type="evidence" value="ECO:0007669"/>
    <property type="project" value="TreeGrafter"/>
</dbReference>
<feature type="transmembrane region" description="Helical" evidence="9">
    <location>
        <begin position="20"/>
        <end position="43"/>
    </location>
</feature>
<dbReference type="NCBIfam" id="TIGR04407">
    <property type="entry name" value="LptF_YjgP"/>
    <property type="match status" value="1"/>
</dbReference>
<evidence type="ECO:0000256" key="4">
    <source>
        <dbReference type="ARBA" id="ARBA00022475"/>
    </source>
</evidence>
<proteinExistence type="predicted"/>
<evidence type="ECO:0000256" key="7">
    <source>
        <dbReference type="ARBA" id="ARBA00022989"/>
    </source>
</evidence>
<evidence type="ECO:0000313" key="10">
    <source>
        <dbReference type="EMBL" id="SFV55317.1"/>
    </source>
</evidence>
<evidence type="ECO:0000256" key="5">
    <source>
        <dbReference type="ARBA" id="ARBA00022519"/>
    </source>
</evidence>
<dbReference type="InterPro" id="IPR030922">
    <property type="entry name" value="LptF"/>
</dbReference>
<dbReference type="GO" id="GO:0055085">
    <property type="term" value="P:transmembrane transport"/>
    <property type="evidence" value="ECO:0007669"/>
    <property type="project" value="InterPro"/>
</dbReference>
<evidence type="ECO:0000256" key="1">
    <source>
        <dbReference type="ARBA" id="ARBA00004429"/>
    </source>
</evidence>
<dbReference type="InterPro" id="IPR005495">
    <property type="entry name" value="LptG/LptF_permease"/>
</dbReference>
<reference evidence="10" key="1">
    <citation type="submission" date="2016-10" db="EMBL/GenBank/DDBJ databases">
        <authorList>
            <person name="de Groot N.N."/>
        </authorList>
    </citation>
    <scope>NUCLEOTIDE SEQUENCE</scope>
</reference>
<keyword evidence="3" id="KW-0813">Transport</keyword>
<dbReference type="PANTHER" id="PTHR33529:SF7">
    <property type="entry name" value="LIPOPOLYSACCHARIDE EXPORT SYSTEM PERMEASE PROTEIN LPTF"/>
    <property type="match status" value="1"/>
</dbReference>
<evidence type="ECO:0000256" key="3">
    <source>
        <dbReference type="ARBA" id="ARBA00022448"/>
    </source>
</evidence>
<dbReference type="GO" id="GO:0043190">
    <property type="term" value="C:ATP-binding cassette (ABC) transporter complex"/>
    <property type="evidence" value="ECO:0007669"/>
    <property type="project" value="InterPro"/>
</dbReference>
<keyword evidence="5" id="KW-0997">Cell inner membrane</keyword>
<feature type="transmembrane region" description="Helical" evidence="9">
    <location>
        <begin position="287"/>
        <end position="308"/>
    </location>
</feature>
<keyword evidence="8 9" id="KW-0472">Membrane</keyword>
<evidence type="ECO:0000256" key="2">
    <source>
        <dbReference type="ARBA" id="ARBA00014213"/>
    </source>
</evidence>
<sequence>MKFVKINKLNNTFYQIPVLMRYFSVQILWVFLAIILVLGLVLIGDQLLNLLRKAHDLGISQNDLIPLVLLKSIVLVKDLLPLAIFLAVIVVIGRLYKDSEIVVLNASGINELQMIKLLQPLMIFIFLLVMWLSFFITPWSHLKIDQTLNSIDKSKQLSLVKANKFQEFSHNKIMFYASEVSEDHLNMKGIFSQLNIDNTNVIIVAKTAKQWEDEKTKDVYLSLQNGQRFQGFDNKGDNSIIDFNSYNIRIFKNEKKEIKTTVAPDNYDAKNISELWKSNNIRDKIELNLRLSNPLSVILLMALGVLLAKSSPREGNSKGIFIGVLVFILYNNSLIFVEERLIDGKTSFILEIWLVYLLLLLSIYLIYDFRHYLMVSRFIKKIRKKYVKQAQ</sequence>
<keyword evidence="6 9" id="KW-0812">Transmembrane</keyword>
<dbReference type="EMBL" id="FPHJ01000014">
    <property type="protein sequence ID" value="SFV55317.1"/>
    <property type="molecule type" value="Genomic_DNA"/>
</dbReference>
<dbReference type="AlphaFoldDB" id="A0A1W1BPC2"/>
<name>A0A1W1BPC2_9ZZZZ</name>
<comment type="subcellular location">
    <subcellularLocation>
        <location evidence="1">Cell inner membrane</location>
        <topology evidence="1">Multi-pass membrane protein</topology>
    </subcellularLocation>
</comment>
<feature type="transmembrane region" description="Helical" evidence="9">
    <location>
        <begin position="320"/>
        <end position="337"/>
    </location>
</feature>
<feature type="transmembrane region" description="Helical" evidence="9">
    <location>
        <begin position="79"/>
        <end position="97"/>
    </location>
</feature>
<accession>A0A1W1BPC2</accession>
<evidence type="ECO:0000256" key="6">
    <source>
        <dbReference type="ARBA" id="ARBA00022692"/>
    </source>
</evidence>
<dbReference type="Pfam" id="PF03739">
    <property type="entry name" value="LptF_LptG"/>
    <property type="match status" value="1"/>
</dbReference>
<keyword evidence="4" id="KW-1003">Cell membrane</keyword>
<feature type="transmembrane region" description="Helical" evidence="9">
    <location>
        <begin position="349"/>
        <end position="367"/>
    </location>
</feature>
<dbReference type="PANTHER" id="PTHR33529">
    <property type="entry name" value="SLR0882 PROTEIN-RELATED"/>
    <property type="match status" value="1"/>
</dbReference>
<keyword evidence="7 9" id="KW-1133">Transmembrane helix</keyword>
<evidence type="ECO:0000256" key="9">
    <source>
        <dbReference type="SAM" id="Phobius"/>
    </source>
</evidence>
<feature type="transmembrane region" description="Helical" evidence="9">
    <location>
        <begin position="117"/>
        <end position="136"/>
    </location>
</feature>
<protein>
    <recommendedName>
        <fullName evidence="2">Lipopolysaccharide export system permease protein LptF</fullName>
    </recommendedName>
</protein>
<gene>
    <name evidence="10" type="ORF">MNB_SUP05-5-353</name>
</gene>
<organism evidence="10">
    <name type="scientific">hydrothermal vent metagenome</name>
    <dbReference type="NCBI Taxonomy" id="652676"/>
    <lineage>
        <taxon>unclassified sequences</taxon>
        <taxon>metagenomes</taxon>
        <taxon>ecological metagenomes</taxon>
    </lineage>
</organism>
<evidence type="ECO:0000256" key="8">
    <source>
        <dbReference type="ARBA" id="ARBA00023136"/>
    </source>
</evidence>